<keyword evidence="2" id="KW-1185">Reference proteome</keyword>
<accession>A0ABP5M9Y5</accession>
<evidence type="ECO:0000313" key="1">
    <source>
        <dbReference type="EMBL" id="GAA2171229.1"/>
    </source>
</evidence>
<comment type="caution">
    <text evidence="1">The sequence shown here is derived from an EMBL/GenBank/DDBJ whole genome shotgun (WGS) entry which is preliminary data.</text>
</comment>
<dbReference type="EMBL" id="BAAAQT010000001">
    <property type="protein sequence ID" value="GAA2171229.1"/>
    <property type="molecule type" value="Genomic_DNA"/>
</dbReference>
<name>A0ABP5M9Y5_9MICO</name>
<organism evidence="1 2">
    <name type="scientific">Agrococcus versicolor</name>
    <dbReference type="NCBI Taxonomy" id="501482"/>
    <lineage>
        <taxon>Bacteria</taxon>
        <taxon>Bacillati</taxon>
        <taxon>Actinomycetota</taxon>
        <taxon>Actinomycetes</taxon>
        <taxon>Micrococcales</taxon>
        <taxon>Microbacteriaceae</taxon>
        <taxon>Agrococcus</taxon>
    </lineage>
</organism>
<sequence>MPEDAPDPAIAACATARTLPVAVRSLVVQPSLERIPHPSVSSSGAAGEQPASMEVAWSYTLWRVPGDRDDPANLADLDERTRASLDDVPPWPRPAWLLDVVERLRRPMLWEAVRTSWERDRDAGEAEVVGALVEHLASVLVNGFDEERGPGARWDRPELVAPGSVRAAEVVVDGRAWPGVAIEGDRHVLGLGVALPDGAIVTAALPRDALAHLQVAFASVVP</sequence>
<dbReference type="Proteomes" id="UP001501599">
    <property type="component" value="Unassembled WGS sequence"/>
</dbReference>
<protein>
    <submittedName>
        <fullName evidence="1">Uncharacterized protein</fullName>
    </submittedName>
</protein>
<reference evidence="2" key="1">
    <citation type="journal article" date="2019" name="Int. J. Syst. Evol. Microbiol.">
        <title>The Global Catalogue of Microorganisms (GCM) 10K type strain sequencing project: providing services to taxonomists for standard genome sequencing and annotation.</title>
        <authorList>
            <consortium name="The Broad Institute Genomics Platform"/>
            <consortium name="The Broad Institute Genome Sequencing Center for Infectious Disease"/>
            <person name="Wu L."/>
            <person name="Ma J."/>
        </authorList>
    </citation>
    <scope>NUCLEOTIDE SEQUENCE [LARGE SCALE GENOMIC DNA]</scope>
    <source>
        <strain evidence="2">JCM 16026</strain>
    </source>
</reference>
<evidence type="ECO:0000313" key="2">
    <source>
        <dbReference type="Proteomes" id="UP001501599"/>
    </source>
</evidence>
<gene>
    <name evidence="1" type="ORF">GCM10009846_04440</name>
</gene>
<proteinExistence type="predicted"/>